<dbReference type="EMBL" id="LR216287">
    <property type="protein sequence ID" value="VFJ14067.1"/>
    <property type="molecule type" value="Genomic_DNA"/>
</dbReference>
<reference evidence="1 2" key="1">
    <citation type="submission" date="2019-02" db="EMBL/GenBank/DDBJ databases">
        <authorList>
            <person name="Lehtovirta-Morley E L."/>
        </authorList>
    </citation>
    <scope>NUCLEOTIDE SEQUENCE [LARGE SCALE GENOMIC DNA]</scope>
    <source>
        <strain evidence="1">NFRAN1</strain>
    </source>
</reference>
<sequence>MLGIDTFYMTSYKSERQRKVIQNDIQNDMYNTSTITECLIYVYPSAGSK</sequence>
<dbReference type="KEGG" id="nfn:NFRAN_1745"/>
<evidence type="ECO:0000313" key="2">
    <source>
        <dbReference type="Proteomes" id="UP000294299"/>
    </source>
</evidence>
<accession>A0A484IDD9</accession>
<protein>
    <submittedName>
        <fullName evidence="1">Uncharacterized protein</fullName>
    </submittedName>
</protein>
<dbReference type="Proteomes" id="UP000294299">
    <property type="component" value="Chromosome NFRAN"/>
</dbReference>
<proteinExistence type="predicted"/>
<name>A0A484IDD9_9ARCH</name>
<evidence type="ECO:0000313" key="1">
    <source>
        <dbReference type="EMBL" id="VFJ14067.1"/>
    </source>
</evidence>
<organism evidence="1 2">
    <name type="scientific">Candidatus Nitrosocosmicus franklandianus</name>
    <dbReference type="NCBI Taxonomy" id="1798806"/>
    <lineage>
        <taxon>Archaea</taxon>
        <taxon>Nitrososphaerota</taxon>
        <taxon>Nitrososphaeria</taxon>
        <taxon>Nitrososphaerales</taxon>
        <taxon>Nitrososphaeraceae</taxon>
        <taxon>Candidatus Nitrosocosmicus</taxon>
    </lineage>
</organism>
<dbReference type="AlphaFoldDB" id="A0A484IDD9"/>
<gene>
    <name evidence="1" type="ORF">NFRAN_1745</name>
</gene>
<keyword evidence="2" id="KW-1185">Reference proteome</keyword>